<sequence length="370" mass="40668">MRPTRVEIDLCAIKGNLDAIRAWTKTKIMMAIKADAYGHGAHVVGRFVQDQRAADMLGVSCIEEGVHLREAGVSLPILNFGLICNSQEDCDTIFSHRITPTLVDRAPVESLIAGARKWNRPIGVHIKTDTGMGRLGFDPGEAVELARYLSGIPEITISGVYTHFPVSDVPGHPFTSSQLTAFTEFADRLKSLGIPAGIRHCANSGAILNHPESYLDMVRPGILCYGLYPSHELPKTLKVVPAMTLKSAIMFVKRVKKGTGLSYGLTYRAPKDTYIATIPVGYADGFARSLSNIARVTIRNKTYPVVGRICMDQTLIDLGDDLYPQGEEVEIFGRGSITAETLAEWDNTIPYEITCNMSRRVPRTYSHNQS</sequence>
<evidence type="ECO:0000256" key="1">
    <source>
        <dbReference type="ARBA" id="ARBA00001933"/>
    </source>
</evidence>
<dbReference type="GO" id="GO:0030170">
    <property type="term" value="F:pyridoxal phosphate binding"/>
    <property type="evidence" value="ECO:0007669"/>
    <property type="project" value="TreeGrafter"/>
</dbReference>
<dbReference type="AlphaFoldDB" id="A0A485M330"/>
<dbReference type="FunFam" id="3.20.20.10:FF:000002">
    <property type="entry name" value="Alanine racemase"/>
    <property type="match status" value="1"/>
</dbReference>
<dbReference type="SUPFAM" id="SSF50621">
    <property type="entry name" value="Alanine racemase C-terminal domain-like"/>
    <property type="match status" value="1"/>
</dbReference>
<protein>
    <submittedName>
        <fullName evidence="5">Alanine racemase</fullName>
        <ecNumber evidence="5">5.1.1.1</ecNumber>
    </submittedName>
</protein>
<dbReference type="Gene3D" id="2.40.37.10">
    <property type="entry name" value="Lyase, Ornithine Decarboxylase, Chain A, domain 1"/>
    <property type="match status" value="1"/>
</dbReference>
<dbReference type="InterPro" id="IPR029066">
    <property type="entry name" value="PLP-binding_barrel"/>
</dbReference>
<dbReference type="GO" id="GO:0005829">
    <property type="term" value="C:cytosol"/>
    <property type="evidence" value="ECO:0007669"/>
    <property type="project" value="TreeGrafter"/>
</dbReference>
<keyword evidence="3 5" id="KW-0413">Isomerase</keyword>
<dbReference type="GO" id="GO:0030632">
    <property type="term" value="P:D-alanine biosynthetic process"/>
    <property type="evidence" value="ECO:0007669"/>
    <property type="project" value="TreeGrafter"/>
</dbReference>
<dbReference type="PROSITE" id="PS00395">
    <property type="entry name" value="ALANINE_RACEMASE"/>
    <property type="match status" value="1"/>
</dbReference>
<dbReference type="InterPro" id="IPR009006">
    <property type="entry name" value="Ala_racemase/Decarboxylase_C"/>
</dbReference>
<organism evidence="5">
    <name type="scientific">anaerobic digester metagenome</name>
    <dbReference type="NCBI Taxonomy" id="1263854"/>
    <lineage>
        <taxon>unclassified sequences</taxon>
        <taxon>metagenomes</taxon>
        <taxon>ecological metagenomes</taxon>
    </lineage>
</organism>
<dbReference type="SUPFAM" id="SSF51419">
    <property type="entry name" value="PLP-binding barrel"/>
    <property type="match status" value="1"/>
</dbReference>
<gene>
    <name evidence="5" type="primary">alr</name>
    <name evidence="5" type="ORF">SCFA_640006</name>
</gene>
<dbReference type="EMBL" id="CAADRM010000130">
    <property type="protein sequence ID" value="VFU17230.1"/>
    <property type="molecule type" value="Genomic_DNA"/>
</dbReference>
<dbReference type="PRINTS" id="PR00992">
    <property type="entry name" value="ALARACEMASE"/>
</dbReference>
<evidence type="ECO:0000256" key="3">
    <source>
        <dbReference type="ARBA" id="ARBA00023235"/>
    </source>
</evidence>
<dbReference type="NCBIfam" id="TIGR00492">
    <property type="entry name" value="alr"/>
    <property type="match status" value="1"/>
</dbReference>
<dbReference type="InterPro" id="IPR001608">
    <property type="entry name" value="Ala_racemase_N"/>
</dbReference>
<reference evidence="5" key="1">
    <citation type="submission" date="2019-03" db="EMBL/GenBank/DDBJ databases">
        <authorList>
            <person name="Hao L."/>
        </authorList>
    </citation>
    <scope>NUCLEOTIDE SEQUENCE</scope>
</reference>
<name>A0A485M330_9ZZZZ</name>
<dbReference type="EC" id="5.1.1.1" evidence="5"/>
<dbReference type="InterPro" id="IPR000821">
    <property type="entry name" value="Ala_racemase"/>
</dbReference>
<feature type="domain" description="Alanine racemase C-terminal" evidence="4">
    <location>
        <begin position="242"/>
        <end position="366"/>
    </location>
</feature>
<evidence type="ECO:0000313" key="5">
    <source>
        <dbReference type="EMBL" id="VFU17230.1"/>
    </source>
</evidence>
<dbReference type="Pfam" id="PF01168">
    <property type="entry name" value="Ala_racemase_N"/>
    <property type="match status" value="1"/>
</dbReference>
<dbReference type="HAMAP" id="MF_01201">
    <property type="entry name" value="Ala_racemase"/>
    <property type="match status" value="1"/>
</dbReference>
<dbReference type="InterPro" id="IPR011079">
    <property type="entry name" value="Ala_racemase_C"/>
</dbReference>
<dbReference type="SMART" id="SM01005">
    <property type="entry name" value="Ala_racemase_C"/>
    <property type="match status" value="1"/>
</dbReference>
<keyword evidence="2" id="KW-0663">Pyridoxal phosphate</keyword>
<dbReference type="CDD" id="cd00430">
    <property type="entry name" value="PLPDE_III_AR"/>
    <property type="match status" value="1"/>
</dbReference>
<comment type="cofactor">
    <cofactor evidence="1">
        <name>pyridoxal 5'-phosphate</name>
        <dbReference type="ChEBI" id="CHEBI:597326"/>
    </cofactor>
</comment>
<accession>A0A485M330</accession>
<dbReference type="PANTHER" id="PTHR30511:SF0">
    <property type="entry name" value="ALANINE RACEMASE, CATABOLIC-RELATED"/>
    <property type="match status" value="1"/>
</dbReference>
<dbReference type="GO" id="GO:0008784">
    <property type="term" value="F:alanine racemase activity"/>
    <property type="evidence" value="ECO:0007669"/>
    <property type="project" value="UniProtKB-EC"/>
</dbReference>
<evidence type="ECO:0000256" key="2">
    <source>
        <dbReference type="ARBA" id="ARBA00022898"/>
    </source>
</evidence>
<proteinExistence type="inferred from homology"/>
<dbReference type="Gene3D" id="3.20.20.10">
    <property type="entry name" value="Alanine racemase"/>
    <property type="match status" value="1"/>
</dbReference>
<dbReference type="InterPro" id="IPR020622">
    <property type="entry name" value="Ala_racemase_pyridoxalP-BS"/>
</dbReference>
<evidence type="ECO:0000259" key="4">
    <source>
        <dbReference type="SMART" id="SM01005"/>
    </source>
</evidence>
<dbReference type="Pfam" id="PF00842">
    <property type="entry name" value="Ala_racemase_C"/>
    <property type="match status" value="1"/>
</dbReference>
<dbReference type="PANTHER" id="PTHR30511">
    <property type="entry name" value="ALANINE RACEMASE"/>
    <property type="match status" value="1"/>
</dbReference>